<name>A0A1W6ZYL9_9HYPH</name>
<evidence type="ECO:0000256" key="2">
    <source>
        <dbReference type="ARBA" id="ARBA00022475"/>
    </source>
</evidence>
<organism evidence="8 9">
    <name type="scientific">Pseudorhodoplanes sinuspersici</name>
    <dbReference type="NCBI Taxonomy" id="1235591"/>
    <lineage>
        <taxon>Bacteria</taxon>
        <taxon>Pseudomonadati</taxon>
        <taxon>Pseudomonadota</taxon>
        <taxon>Alphaproteobacteria</taxon>
        <taxon>Hyphomicrobiales</taxon>
        <taxon>Pseudorhodoplanes</taxon>
    </lineage>
</organism>
<dbReference type="GO" id="GO:0005886">
    <property type="term" value="C:plasma membrane"/>
    <property type="evidence" value="ECO:0007669"/>
    <property type="project" value="UniProtKB-SubCell"/>
</dbReference>
<feature type="domain" description="Major facilitator superfamily (MFS) profile" evidence="7">
    <location>
        <begin position="1"/>
        <end position="381"/>
    </location>
</feature>
<evidence type="ECO:0000256" key="6">
    <source>
        <dbReference type="SAM" id="Phobius"/>
    </source>
</evidence>
<keyword evidence="2" id="KW-1003">Cell membrane</keyword>
<dbReference type="InterPro" id="IPR036259">
    <property type="entry name" value="MFS_trans_sf"/>
</dbReference>
<evidence type="ECO:0000256" key="3">
    <source>
        <dbReference type="ARBA" id="ARBA00022692"/>
    </source>
</evidence>
<feature type="transmembrane region" description="Helical" evidence="6">
    <location>
        <begin position="26"/>
        <end position="51"/>
    </location>
</feature>
<accession>A0A1W6ZYL9</accession>
<evidence type="ECO:0000256" key="1">
    <source>
        <dbReference type="ARBA" id="ARBA00004651"/>
    </source>
</evidence>
<feature type="transmembrane region" description="Helical" evidence="6">
    <location>
        <begin position="152"/>
        <end position="173"/>
    </location>
</feature>
<feature type="transmembrane region" description="Helical" evidence="6">
    <location>
        <begin position="88"/>
        <end position="109"/>
    </location>
</feature>
<keyword evidence="3 6" id="KW-0812">Transmembrane</keyword>
<feature type="transmembrane region" description="Helical" evidence="6">
    <location>
        <begin position="327"/>
        <end position="349"/>
    </location>
</feature>
<proteinExistence type="predicted"/>
<keyword evidence="4 6" id="KW-1133">Transmembrane helix</keyword>
<dbReference type="Gene3D" id="1.20.1250.20">
    <property type="entry name" value="MFS general substrate transporter like domains"/>
    <property type="match status" value="1"/>
</dbReference>
<dbReference type="PANTHER" id="PTHR43124:SF3">
    <property type="entry name" value="CHLORAMPHENICOL EFFLUX PUMP RV0191"/>
    <property type="match status" value="1"/>
</dbReference>
<dbReference type="Proteomes" id="UP000194137">
    <property type="component" value="Chromosome"/>
</dbReference>
<dbReference type="STRING" id="1235591.CAK95_24040"/>
<dbReference type="CDD" id="cd17324">
    <property type="entry name" value="MFS_NepI_like"/>
    <property type="match status" value="1"/>
</dbReference>
<feature type="transmembrane region" description="Helical" evidence="6">
    <location>
        <begin position="289"/>
        <end position="307"/>
    </location>
</feature>
<dbReference type="KEGG" id="psin:CAK95_24040"/>
<dbReference type="InterPro" id="IPR011701">
    <property type="entry name" value="MFS"/>
</dbReference>
<feature type="transmembrane region" description="Helical" evidence="6">
    <location>
        <begin position="264"/>
        <end position="283"/>
    </location>
</feature>
<gene>
    <name evidence="8" type="ORF">CAK95_24040</name>
</gene>
<dbReference type="GO" id="GO:0022857">
    <property type="term" value="F:transmembrane transporter activity"/>
    <property type="evidence" value="ECO:0007669"/>
    <property type="project" value="InterPro"/>
</dbReference>
<dbReference type="AlphaFoldDB" id="A0A1W6ZYL9"/>
<dbReference type="Pfam" id="PF07690">
    <property type="entry name" value="MFS_1"/>
    <property type="match status" value="1"/>
</dbReference>
<dbReference type="InterPro" id="IPR020846">
    <property type="entry name" value="MFS_dom"/>
</dbReference>
<dbReference type="SUPFAM" id="SSF103473">
    <property type="entry name" value="MFS general substrate transporter"/>
    <property type="match status" value="1"/>
</dbReference>
<dbReference type="InterPro" id="IPR050189">
    <property type="entry name" value="MFS_Efflux_Transporters"/>
</dbReference>
<feature type="transmembrane region" description="Helical" evidence="6">
    <location>
        <begin position="205"/>
        <end position="226"/>
    </location>
</feature>
<evidence type="ECO:0000256" key="4">
    <source>
        <dbReference type="ARBA" id="ARBA00022989"/>
    </source>
</evidence>
<reference evidence="8 9" key="1">
    <citation type="submission" date="2017-05" db="EMBL/GenBank/DDBJ databases">
        <title>Full genome sequence of Pseudorhodoplanes sinuspersici.</title>
        <authorList>
            <person name="Dastgheib S.M.M."/>
            <person name="Shavandi M."/>
            <person name="Tirandaz H."/>
        </authorList>
    </citation>
    <scope>NUCLEOTIDE SEQUENCE [LARGE SCALE GENOMIC DNA]</scope>
    <source>
        <strain evidence="8 9">RIPI110</strain>
    </source>
</reference>
<dbReference type="EMBL" id="CP021112">
    <property type="protein sequence ID" value="ARQ01825.1"/>
    <property type="molecule type" value="Genomic_DNA"/>
</dbReference>
<dbReference type="PROSITE" id="PS50850">
    <property type="entry name" value="MFS"/>
    <property type="match status" value="1"/>
</dbReference>
<protein>
    <recommendedName>
        <fullName evidence="7">Major facilitator superfamily (MFS) profile domain-containing protein</fullName>
    </recommendedName>
</protein>
<evidence type="ECO:0000259" key="7">
    <source>
        <dbReference type="PROSITE" id="PS50850"/>
    </source>
</evidence>
<feature type="transmembrane region" description="Helical" evidence="6">
    <location>
        <begin position="63"/>
        <end position="82"/>
    </location>
</feature>
<keyword evidence="5 6" id="KW-0472">Membrane</keyword>
<dbReference type="PANTHER" id="PTHR43124">
    <property type="entry name" value="PURINE EFFLUX PUMP PBUE"/>
    <property type="match status" value="1"/>
</dbReference>
<feature type="transmembrane region" description="Helical" evidence="6">
    <location>
        <begin position="232"/>
        <end position="257"/>
    </location>
</feature>
<feature type="transmembrane region" description="Helical" evidence="6">
    <location>
        <begin position="121"/>
        <end position="140"/>
    </location>
</feature>
<evidence type="ECO:0000256" key="5">
    <source>
        <dbReference type="ARBA" id="ARBA00023136"/>
    </source>
</evidence>
<feature type="transmembrane region" description="Helical" evidence="6">
    <location>
        <begin position="355"/>
        <end position="377"/>
    </location>
</feature>
<comment type="subcellular location">
    <subcellularLocation>
        <location evidence="1">Cell membrane</location>
        <topology evidence="1">Multi-pass membrane protein</topology>
    </subcellularLocation>
</comment>
<keyword evidence="9" id="KW-1185">Reference proteome</keyword>
<evidence type="ECO:0000313" key="9">
    <source>
        <dbReference type="Proteomes" id="UP000194137"/>
    </source>
</evidence>
<evidence type="ECO:0000313" key="8">
    <source>
        <dbReference type="EMBL" id="ARQ01825.1"/>
    </source>
</evidence>
<sequence length="390" mass="41135">MSLSAFASQAMVRVSDSLLPQIATDLAVTVGAASVVVTAYSIAHGTVQLFGGEIGNRFGKYHAVAGLTIFSTVVVFLCGLAASLPQLVAFRLLSGLACGCVIPLAMAYVGDVVPYEHRQQVLGRFLTGQLSGLLFGQVAGGVLGDWFGWRNVFFILAGLFAIAAALLIAELTFNPATRASSSRSTRQSGLVGEYKLVLRSAFARLMITSVFVEAALLYAVLAYVGADLHLRFGLGFTLIGLVVGCFALGGLLYTFLVRVLVNRLGQIGLVIVGGGFVSLGFFTLVLQPVWWLAPIAMVAVGLGFYMVHNTLQTNATQMVPQARGTSLAIFSSSLYMGLTAGVAAAAPFVDRFTAVPVFLIAAIAFPVLCAVIARGLIRKRRAELKMPTAI</sequence>